<dbReference type="EMBL" id="CAKMRJ010004445">
    <property type="protein sequence ID" value="CAH1436741.1"/>
    <property type="molecule type" value="Genomic_DNA"/>
</dbReference>
<dbReference type="CDD" id="cd00590">
    <property type="entry name" value="RRM_SF"/>
    <property type="match status" value="1"/>
</dbReference>
<accession>A0AAU9NGB2</accession>
<dbReference type="PANTHER" id="PTHR23147">
    <property type="entry name" value="SERINE/ARGININE RICH SPLICING FACTOR"/>
    <property type="match status" value="1"/>
</dbReference>
<evidence type="ECO:0000313" key="6">
    <source>
        <dbReference type="EMBL" id="CAH1436741.1"/>
    </source>
</evidence>
<protein>
    <recommendedName>
        <fullName evidence="5">RRM domain-containing protein</fullName>
    </recommendedName>
</protein>
<dbReference type="SUPFAM" id="SSF54928">
    <property type="entry name" value="RNA-binding domain, RBD"/>
    <property type="match status" value="1"/>
</dbReference>
<sequence length="98" mass="11361">MDGNSSEHGHHRSLEGDELNRYVSNLPDGVNKIKIREIFKVFGKVVDIYIGRKRDRSGSLLTFVRFNGVRDAKSLEQDMNRVRCDHCILKVNIARYQK</sequence>
<gene>
    <name evidence="6" type="ORF">LVIROSA_LOCUS23100</name>
</gene>
<evidence type="ECO:0000259" key="5">
    <source>
        <dbReference type="PROSITE" id="PS50102"/>
    </source>
</evidence>
<keyword evidence="4" id="KW-0694">RNA-binding</keyword>
<organism evidence="6 7">
    <name type="scientific">Lactuca virosa</name>
    <dbReference type="NCBI Taxonomy" id="75947"/>
    <lineage>
        <taxon>Eukaryota</taxon>
        <taxon>Viridiplantae</taxon>
        <taxon>Streptophyta</taxon>
        <taxon>Embryophyta</taxon>
        <taxon>Tracheophyta</taxon>
        <taxon>Spermatophyta</taxon>
        <taxon>Magnoliopsida</taxon>
        <taxon>eudicotyledons</taxon>
        <taxon>Gunneridae</taxon>
        <taxon>Pentapetalae</taxon>
        <taxon>asterids</taxon>
        <taxon>campanulids</taxon>
        <taxon>Asterales</taxon>
        <taxon>Asteraceae</taxon>
        <taxon>Cichorioideae</taxon>
        <taxon>Cichorieae</taxon>
        <taxon>Lactucinae</taxon>
        <taxon>Lactuca</taxon>
    </lineage>
</organism>
<dbReference type="AlphaFoldDB" id="A0AAU9NGB2"/>
<dbReference type="GO" id="GO:0006397">
    <property type="term" value="P:mRNA processing"/>
    <property type="evidence" value="ECO:0007669"/>
    <property type="project" value="UniProtKB-KW"/>
</dbReference>
<dbReference type="GO" id="GO:0008380">
    <property type="term" value="P:RNA splicing"/>
    <property type="evidence" value="ECO:0007669"/>
    <property type="project" value="UniProtKB-KW"/>
</dbReference>
<evidence type="ECO:0000313" key="7">
    <source>
        <dbReference type="Proteomes" id="UP001157418"/>
    </source>
</evidence>
<evidence type="ECO:0000256" key="4">
    <source>
        <dbReference type="PROSITE-ProRule" id="PRU00176"/>
    </source>
</evidence>
<feature type="domain" description="RRM" evidence="5">
    <location>
        <begin position="19"/>
        <end position="96"/>
    </location>
</feature>
<evidence type="ECO:0000256" key="3">
    <source>
        <dbReference type="ARBA" id="ARBA00023187"/>
    </source>
</evidence>
<keyword evidence="2" id="KW-0747">Spliceosome</keyword>
<keyword evidence="1" id="KW-0507">mRNA processing</keyword>
<evidence type="ECO:0000256" key="1">
    <source>
        <dbReference type="ARBA" id="ARBA00022664"/>
    </source>
</evidence>
<name>A0AAU9NGB2_9ASTR</name>
<dbReference type="InterPro" id="IPR035979">
    <property type="entry name" value="RBD_domain_sf"/>
</dbReference>
<reference evidence="6 7" key="1">
    <citation type="submission" date="2022-01" db="EMBL/GenBank/DDBJ databases">
        <authorList>
            <person name="Xiong W."/>
            <person name="Schranz E."/>
        </authorList>
    </citation>
    <scope>NUCLEOTIDE SEQUENCE [LARGE SCALE GENOMIC DNA]</scope>
</reference>
<comment type="caution">
    <text evidence="6">The sequence shown here is derived from an EMBL/GenBank/DDBJ whole genome shotgun (WGS) entry which is preliminary data.</text>
</comment>
<dbReference type="InterPro" id="IPR000504">
    <property type="entry name" value="RRM_dom"/>
</dbReference>
<dbReference type="Gene3D" id="3.30.70.330">
    <property type="match status" value="1"/>
</dbReference>
<dbReference type="InterPro" id="IPR050907">
    <property type="entry name" value="SRSF"/>
</dbReference>
<dbReference type="GO" id="GO:0005681">
    <property type="term" value="C:spliceosomal complex"/>
    <property type="evidence" value="ECO:0007669"/>
    <property type="project" value="UniProtKB-KW"/>
</dbReference>
<dbReference type="PROSITE" id="PS50102">
    <property type="entry name" value="RRM"/>
    <property type="match status" value="1"/>
</dbReference>
<dbReference type="Pfam" id="PF00076">
    <property type="entry name" value="RRM_1"/>
    <property type="match status" value="1"/>
</dbReference>
<keyword evidence="7" id="KW-1185">Reference proteome</keyword>
<dbReference type="SMART" id="SM00360">
    <property type="entry name" value="RRM"/>
    <property type="match status" value="1"/>
</dbReference>
<evidence type="ECO:0000256" key="2">
    <source>
        <dbReference type="ARBA" id="ARBA00022728"/>
    </source>
</evidence>
<dbReference type="Proteomes" id="UP001157418">
    <property type="component" value="Unassembled WGS sequence"/>
</dbReference>
<dbReference type="GO" id="GO:0003723">
    <property type="term" value="F:RNA binding"/>
    <property type="evidence" value="ECO:0007669"/>
    <property type="project" value="UniProtKB-UniRule"/>
</dbReference>
<dbReference type="InterPro" id="IPR012677">
    <property type="entry name" value="Nucleotide-bd_a/b_plait_sf"/>
</dbReference>
<proteinExistence type="predicted"/>
<keyword evidence="3" id="KW-0508">mRNA splicing</keyword>